<dbReference type="NCBIfam" id="TIGR00566">
    <property type="entry name" value="trpG_papA"/>
    <property type="match status" value="1"/>
</dbReference>
<dbReference type="PANTHER" id="PTHR11236:SF18">
    <property type="entry name" value="AMINODEOXYCHORISMATE SYNTHASE"/>
    <property type="match status" value="1"/>
</dbReference>
<keyword evidence="4" id="KW-0315">Glutamine amidotransferase</keyword>
<dbReference type="InterPro" id="IPR006221">
    <property type="entry name" value="TrpG/PapA_dom"/>
</dbReference>
<dbReference type="GO" id="GO:0009396">
    <property type="term" value="P:folic acid-containing compound biosynthetic process"/>
    <property type="evidence" value="ECO:0007669"/>
    <property type="project" value="InterPro"/>
</dbReference>
<evidence type="ECO:0000259" key="5">
    <source>
        <dbReference type="Pfam" id="PF00117"/>
    </source>
</evidence>
<feature type="domain" description="Chorismate-utilising enzyme C-terminal" evidence="6">
    <location>
        <begin position="354"/>
        <end position="607"/>
    </location>
</feature>
<dbReference type="KEGG" id="ccn:H924_04680"/>
<evidence type="ECO:0000256" key="4">
    <source>
        <dbReference type="ARBA" id="ARBA00022962"/>
    </source>
</evidence>
<sequence length="620" mass="67524">MRVLIVDNYDSFTFNLATYVEEVTGQAPTVVRNDDIIDETLFDAVILSPGPGHPGVLADFGICTGIIERAQVPILGVCLGHQGIALAHGARVELAPTPVHGQVSTISHNDSALFDAIPRDFDVVRYHSMIASDLPDSVEATAWTADGLIMALQHKTLPQWGVQFHPESIGGQWGHQIIRNFLHAARSYHWEIQEEVLEISVDPARVFATLYGAAEQAFWLDDAAGTSYLGDASGPLARTKTFRVGEGDFFEWLAADLAKNTVAPGEGFRLGWVGYVGYELKAECGAQAEHRSKLPDAHLIFADRALAIEKDRVRLLSLQADAQWSAQVEAALKQLQPAPAAQIKPIELQVRDSREQYLDKIAKAQDLIRRGESYEICLTTQLSGECTQDPFELYLALRAENPTAYGSFLKFGETAILSSSPERFITIDAGGRVESKPIKGTRGRGKNAAEDAEIIKELQSNPKDRAENLMIVDLVRNDLARGAQPITVKTEKLFDVETFATVHQLVSTVSAQLGEKNAIGCIRAAFPGGSMTGAPKLRTMEIIDALEAAPRGIYSGGLGYFSLDGSVDLSMVIRTLVLHAGHLEYGVGGAILALSDPAEEWEEIRIKSTPLLKLFGVEFP</sequence>
<evidence type="ECO:0000313" key="8">
    <source>
        <dbReference type="Proteomes" id="UP000011760"/>
    </source>
</evidence>
<dbReference type="PATRIC" id="fig|1121353.3.peg.961"/>
<dbReference type="OrthoDB" id="3518032at2"/>
<dbReference type="CDD" id="cd01743">
    <property type="entry name" value="GATase1_Anthranilate_Synthase"/>
    <property type="match status" value="1"/>
</dbReference>
<dbReference type="eggNOG" id="COG0147">
    <property type="taxonomic scope" value="Bacteria"/>
</dbReference>
<dbReference type="Pfam" id="PF00425">
    <property type="entry name" value="Chorismate_bind"/>
    <property type="match status" value="1"/>
</dbReference>
<dbReference type="InterPro" id="IPR005801">
    <property type="entry name" value="ADC_synthase"/>
</dbReference>
<dbReference type="Gene3D" id="3.60.120.10">
    <property type="entry name" value="Anthranilate synthase"/>
    <property type="match status" value="1"/>
</dbReference>
<dbReference type="PRINTS" id="PR00097">
    <property type="entry name" value="ANTSNTHASEII"/>
</dbReference>
<dbReference type="InterPro" id="IPR017926">
    <property type="entry name" value="GATASE"/>
</dbReference>
<evidence type="ECO:0000313" key="7">
    <source>
        <dbReference type="EMBL" id="AGG66382.1"/>
    </source>
</evidence>
<dbReference type="STRING" id="1121353.H924_04680"/>
<dbReference type="GO" id="GO:0000162">
    <property type="term" value="P:L-tryptophan biosynthetic process"/>
    <property type="evidence" value="ECO:0007669"/>
    <property type="project" value="TreeGrafter"/>
</dbReference>
<dbReference type="GO" id="GO:0008153">
    <property type="term" value="P:4-aminobenzoate biosynthetic process"/>
    <property type="evidence" value="ECO:0007669"/>
    <property type="project" value="TreeGrafter"/>
</dbReference>
<accession>M1UT99</accession>
<dbReference type="PRINTS" id="PR00096">
    <property type="entry name" value="GATASE"/>
</dbReference>
<evidence type="ECO:0000259" key="6">
    <source>
        <dbReference type="Pfam" id="PF00425"/>
    </source>
</evidence>
<dbReference type="InterPro" id="IPR015890">
    <property type="entry name" value="Chorismate_C"/>
</dbReference>
<dbReference type="SUPFAM" id="SSF52317">
    <property type="entry name" value="Class I glutamine amidotransferase-like"/>
    <property type="match status" value="1"/>
</dbReference>
<dbReference type="RefSeq" id="WP_015650817.1">
    <property type="nucleotide sequence ID" value="NC_020506.1"/>
</dbReference>
<gene>
    <name evidence="7" type="ORF">H924_04680</name>
</gene>
<evidence type="ECO:0000256" key="3">
    <source>
        <dbReference type="ARBA" id="ARBA00022679"/>
    </source>
</evidence>
<dbReference type="Gene3D" id="3.40.50.880">
    <property type="match status" value="1"/>
</dbReference>
<dbReference type="HOGENOM" id="CLU_006493_0_1_11"/>
<feature type="domain" description="Glutamine amidotransferase" evidence="5">
    <location>
        <begin position="4"/>
        <end position="183"/>
    </location>
</feature>
<keyword evidence="3" id="KW-0808">Transferase</keyword>
<dbReference type="SUPFAM" id="SSF56322">
    <property type="entry name" value="ADC synthase"/>
    <property type="match status" value="1"/>
</dbReference>
<evidence type="ECO:0000256" key="2">
    <source>
        <dbReference type="ARBA" id="ARBA00013139"/>
    </source>
</evidence>
<keyword evidence="8" id="KW-1185">Reference proteome</keyword>
<dbReference type="PANTHER" id="PTHR11236">
    <property type="entry name" value="AMINOBENZOATE/ANTHRANILATE SYNTHASE"/>
    <property type="match status" value="1"/>
</dbReference>
<evidence type="ECO:0000256" key="1">
    <source>
        <dbReference type="ARBA" id="ARBA00005970"/>
    </source>
</evidence>
<dbReference type="NCBIfam" id="TIGR00553">
    <property type="entry name" value="pabB"/>
    <property type="match status" value="1"/>
</dbReference>
<dbReference type="PROSITE" id="PS51273">
    <property type="entry name" value="GATASE_TYPE_1"/>
    <property type="match status" value="1"/>
</dbReference>
<reference evidence="7 8" key="1">
    <citation type="submission" date="2013-02" db="EMBL/GenBank/DDBJ databases">
        <title>The complete genome sequence of Corynebacterium callunae DSM 20147.</title>
        <authorList>
            <person name="Ruckert C."/>
            <person name="Albersmeier A."/>
            <person name="Kalinowski J."/>
        </authorList>
    </citation>
    <scope>NUCLEOTIDE SEQUENCE [LARGE SCALE GENOMIC DNA]</scope>
    <source>
        <strain evidence="7 8">DSM 20147</strain>
    </source>
</reference>
<proteinExistence type="inferred from homology"/>
<dbReference type="Proteomes" id="UP000011760">
    <property type="component" value="Chromosome"/>
</dbReference>
<dbReference type="eggNOG" id="COG0512">
    <property type="taxonomic scope" value="Bacteria"/>
</dbReference>
<dbReference type="PRINTS" id="PR00099">
    <property type="entry name" value="CPSGATASE"/>
</dbReference>
<dbReference type="AlphaFoldDB" id="M1UT99"/>
<organism evidence="7 8">
    <name type="scientific">Corynebacterium callunae DSM 20147</name>
    <dbReference type="NCBI Taxonomy" id="1121353"/>
    <lineage>
        <taxon>Bacteria</taxon>
        <taxon>Bacillati</taxon>
        <taxon>Actinomycetota</taxon>
        <taxon>Actinomycetes</taxon>
        <taxon>Mycobacteriales</taxon>
        <taxon>Corynebacteriaceae</taxon>
        <taxon>Corynebacterium</taxon>
    </lineage>
</organism>
<dbReference type="InterPro" id="IPR029062">
    <property type="entry name" value="Class_I_gatase-like"/>
</dbReference>
<dbReference type="GO" id="GO:0005737">
    <property type="term" value="C:cytoplasm"/>
    <property type="evidence" value="ECO:0007669"/>
    <property type="project" value="TreeGrafter"/>
</dbReference>
<dbReference type="FunFam" id="3.40.50.880:FF:000003">
    <property type="entry name" value="Anthranilate synthase component II"/>
    <property type="match status" value="1"/>
</dbReference>
<protein>
    <recommendedName>
        <fullName evidence="2">aminodeoxychorismate synthase</fullName>
        <ecNumber evidence="2">2.6.1.85</ecNumber>
    </recommendedName>
</protein>
<dbReference type="InterPro" id="IPR019999">
    <property type="entry name" value="Anth_synth_I-like"/>
</dbReference>
<dbReference type="EMBL" id="CP004354">
    <property type="protein sequence ID" value="AGG66382.1"/>
    <property type="molecule type" value="Genomic_DNA"/>
</dbReference>
<dbReference type="GO" id="GO:0046820">
    <property type="term" value="F:4-amino-4-deoxychorismate synthase activity"/>
    <property type="evidence" value="ECO:0007669"/>
    <property type="project" value="UniProtKB-EC"/>
</dbReference>
<dbReference type="Pfam" id="PF00117">
    <property type="entry name" value="GATase"/>
    <property type="match status" value="1"/>
</dbReference>
<dbReference type="EC" id="2.6.1.85" evidence="2"/>
<comment type="similarity">
    <text evidence="1">In the C-terminal section; belongs to the anthranilate synthase component I family.</text>
</comment>
<name>M1UT99_9CORY</name>
<dbReference type="InterPro" id="IPR005802">
    <property type="entry name" value="ADC_synth_comp_1"/>
</dbReference>